<dbReference type="AlphaFoldDB" id="A0A0E9R1L1"/>
<feature type="compositionally biased region" description="Polar residues" evidence="1">
    <location>
        <begin position="1"/>
        <end position="13"/>
    </location>
</feature>
<name>A0A0E9R1L1_ANGAN</name>
<reference evidence="2" key="2">
    <citation type="journal article" date="2015" name="Fish Shellfish Immunol.">
        <title>Early steps in the European eel (Anguilla anguilla)-Vibrio vulnificus interaction in the gills: Role of the RtxA13 toxin.</title>
        <authorList>
            <person name="Callol A."/>
            <person name="Pajuelo D."/>
            <person name="Ebbesson L."/>
            <person name="Teles M."/>
            <person name="MacKenzie S."/>
            <person name="Amaro C."/>
        </authorList>
    </citation>
    <scope>NUCLEOTIDE SEQUENCE</scope>
</reference>
<evidence type="ECO:0000256" key="1">
    <source>
        <dbReference type="SAM" id="MobiDB-lite"/>
    </source>
</evidence>
<sequence>MFFSLSGPSTSPAEGNGAADAVYSDVTDLQQGQGSVWEQDYSHVA</sequence>
<protein>
    <submittedName>
        <fullName evidence="2">Uncharacterized protein</fullName>
    </submittedName>
</protein>
<dbReference type="EMBL" id="GBXM01085511">
    <property type="protein sequence ID" value="JAH23066.1"/>
    <property type="molecule type" value="Transcribed_RNA"/>
</dbReference>
<proteinExistence type="predicted"/>
<evidence type="ECO:0000313" key="2">
    <source>
        <dbReference type="EMBL" id="JAH23066.1"/>
    </source>
</evidence>
<organism evidence="2">
    <name type="scientific">Anguilla anguilla</name>
    <name type="common">European freshwater eel</name>
    <name type="synonym">Muraena anguilla</name>
    <dbReference type="NCBI Taxonomy" id="7936"/>
    <lineage>
        <taxon>Eukaryota</taxon>
        <taxon>Metazoa</taxon>
        <taxon>Chordata</taxon>
        <taxon>Craniata</taxon>
        <taxon>Vertebrata</taxon>
        <taxon>Euteleostomi</taxon>
        <taxon>Actinopterygii</taxon>
        <taxon>Neopterygii</taxon>
        <taxon>Teleostei</taxon>
        <taxon>Anguilliformes</taxon>
        <taxon>Anguillidae</taxon>
        <taxon>Anguilla</taxon>
    </lineage>
</organism>
<reference evidence="2" key="1">
    <citation type="submission" date="2014-11" db="EMBL/GenBank/DDBJ databases">
        <authorList>
            <person name="Amaro Gonzalez C."/>
        </authorList>
    </citation>
    <scope>NUCLEOTIDE SEQUENCE</scope>
</reference>
<feature type="region of interest" description="Disordered" evidence="1">
    <location>
        <begin position="1"/>
        <end position="25"/>
    </location>
</feature>
<accession>A0A0E9R1L1</accession>